<evidence type="ECO:0000259" key="2">
    <source>
        <dbReference type="Pfam" id="PF23375"/>
    </source>
</evidence>
<dbReference type="Pfam" id="PF23379">
    <property type="entry name" value="DUF7096"/>
    <property type="match status" value="1"/>
</dbReference>
<dbReference type="KEGG" id="nag:AArcMg_0443"/>
<reference evidence="4" key="3">
    <citation type="journal article" date="2019" name="Int. J. Syst. Evol. Microbiol.">
        <title>Natronolimnobius sulfurireducens sp. nov. and Halalkaliarchaeum desulfuricum gen. nov., sp. nov., the first sulfur-respiring alkaliphilic haloarchaea from hypersaline alkaline lakes.</title>
        <authorList>
            <person name="Sorokin D.Y."/>
            <person name="Yakimov M."/>
            <person name="Messina E."/>
            <person name="Merkel A.Y."/>
            <person name="Bale N.J."/>
            <person name="Sinninghe Damste J.S."/>
        </authorList>
    </citation>
    <scope>NUCLEOTIDE SEQUENCE</scope>
    <source>
        <strain evidence="5">AArc-Mg</strain>
        <strain evidence="4">AArc1</strain>
    </source>
</reference>
<evidence type="ECO:0000313" key="6">
    <source>
        <dbReference type="Proteomes" id="UP000258613"/>
    </source>
</evidence>
<dbReference type="AlphaFoldDB" id="A0A346PBA1"/>
<reference evidence="6" key="2">
    <citation type="submission" date="2018-02" db="EMBL/GenBank/DDBJ databases">
        <title>Phenotypic and genomic properties of facultatively anaerobic sulfur-reducing natronoarchaea from hypersaline soda lakes.</title>
        <authorList>
            <person name="Sorokin D.Y."/>
            <person name="Kublanov I.V."/>
            <person name="Roman P."/>
            <person name="Sinninghe Damste J.S."/>
            <person name="Golyshin P.N."/>
            <person name="Rojo D."/>
            <person name="Ciordia S."/>
            <person name="Mena M.D.C."/>
            <person name="Ferrer M."/>
            <person name="Messina E."/>
            <person name="Smedile F."/>
            <person name="La Spada G."/>
            <person name="La Cono V."/>
            <person name="Yakimov M.M."/>
        </authorList>
    </citation>
    <scope>NUCLEOTIDE SEQUENCE [LARGE SCALE GENOMIC DNA]</scope>
    <source>
        <strain evidence="6">AArc-Mg</strain>
    </source>
</reference>
<dbReference type="InterPro" id="IPR055520">
    <property type="entry name" value="DUF7094"/>
</dbReference>
<accession>A0A346PBA1</accession>
<evidence type="ECO:0000313" key="5">
    <source>
        <dbReference type="EMBL" id="AXR80466.1"/>
    </source>
</evidence>
<sequence length="410" mass="45564">MNDALPPLLALVLVLSLPATALAAADYQGENDVDSSMTFHDGVAGQVSPVDVDETTNRLPLLDPVEYDYATRGPDLGATLAGTDDELRIDHSQYVLVDREFDEADDGERAEMLEDAHDALQDHIRDLDERERDVVREHATGERSDDDLVETVLGNYYEATKLLDVLNHLDDRADEVPGYSLSSSQVREDRRAIEAHQSPIKSDIAAAAEEFDSTDRFEFLIQTSHDGYRLSTIDGQTYVFETTRFDNYDPDTPDQFADQNQTGLDYAEELYPWAASEGSPDYTQAGSIHDVRFTDNDFDVRMFIDGGSGEVYREYQELSIDRLPIVEEWTVDDDGLELSIQATPADGPVEATVTDAETGEPEQATIFVDDHELGVTDEDGIHWFVPPMGEYELTAETETESVTTTIDLGG</sequence>
<feature type="domain" description="DUF7096" evidence="3">
    <location>
        <begin position="1"/>
        <end position="208"/>
    </location>
</feature>
<name>A0A346PBA1_9EURY</name>
<evidence type="ECO:0000313" key="4">
    <source>
        <dbReference type="EMBL" id="AXR76796.1"/>
    </source>
</evidence>
<dbReference type="Proteomes" id="UP000258613">
    <property type="component" value="Chromosome"/>
</dbReference>
<feature type="domain" description="Fibronectin-III type-like" evidence="1">
    <location>
        <begin position="330"/>
        <end position="403"/>
    </location>
</feature>
<dbReference type="InterPro" id="IPR056397">
    <property type="entry name" value="Fn3_arc"/>
</dbReference>
<dbReference type="EMBL" id="CP024047">
    <property type="protein sequence ID" value="AXR76796.1"/>
    <property type="molecule type" value="Genomic_DNA"/>
</dbReference>
<dbReference type="RefSeq" id="WP_117362906.1">
    <property type="nucleotide sequence ID" value="NZ_CP024047.1"/>
</dbReference>
<evidence type="ECO:0000259" key="1">
    <source>
        <dbReference type="Pfam" id="PF23374"/>
    </source>
</evidence>
<dbReference type="EMBL" id="CP027033">
    <property type="protein sequence ID" value="AXR80466.1"/>
    <property type="molecule type" value="Genomic_DNA"/>
</dbReference>
<dbReference type="Pfam" id="PF23375">
    <property type="entry name" value="DUF7094"/>
    <property type="match status" value="1"/>
</dbReference>
<organism evidence="4 7">
    <name type="scientific">Natrarchaeobaculum sulfurireducens</name>
    <dbReference type="NCBI Taxonomy" id="2044521"/>
    <lineage>
        <taxon>Archaea</taxon>
        <taxon>Methanobacteriati</taxon>
        <taxon>Methanobacteriota</taxon>
        <taxon>Stenosarchaea group</taxon>
        <taxon>Halobacteria</taxon>
        <taxon>Halobacteriales</taxon>
        <taxon>Natrialbaceae</taxon>
        <taxon>Natrarchaeobaculum</taxon>
    </lineage>
</organism>
<reference evidence="7" key="1">
    <citation type="submission" date="2017-10" db="EMBL/GenBank/DDBJ databases">
        <title>Phenotypic and genomic properties of facultatively anaerobic sulfur-reducing natronoarchaea from hypersaline soda lakes.</title>
        <authorList>
            <person name="Sorokin D.Y."/>
            <person name="Kublanov I.V."/>
            <person name="Roman P."/>
            <person name="Sinninghe Damste J.S."/>
            <person name="Golyshin P.N."/>
            <person name="Rojo D."/>
            <person name="Ciordia S."/>
            <person name="Mena Md.C."/>
            <person name="Ferrer M."/>
            <person name="Messina E."/>
            <person name="Smedile F."/>
            <person name="La Spada G."/>
            <person name="La Cono V."/>
            <person name="Yakimov M.M."/>
        </authorList>
    </citation>
    <scope>NUCLEOTIDE SEQUENCE [LARGE SCALE GENOMIC DNA]</scope>
    <source>
        <strain evidence="7">AArc1</strain>
    </source>
</reference>
<dbReference type="OrthoDB" id="201701at2157"/>
<evidence type="ECO:0000259" key="3">
    <source>
        <dbReference type="Pfam" id="PF23379"/>
    </source>
</evidence>
<dbReference type="GeneID" id="37640926"/>
<keyword evidence="6" id="KW-1185">Reference proteome</keyword>
<gene>
    <name evidence="4" type="ORF">AArc1_0452</name>
    <name evidence="5" type="ORF">AArcMg_0443</name>
</gene>
<protein>
    <submittedName>
        <fullName evidence="4">Secreted protein, component of type IV pili likesystem</fullName>
    </submittedName>
</protein>
<dbReference type="Pfam" id="PF23374">
    <property type="entry name" value="Fn3_arc"/>
    <property type="match status" value="1"/>
</dbReference>
<evidence type="ECO:0000313" key="7">
    <source>
        <dbReference type="Proteomes" id="UP000258707"/>
    </source>
</evidence>
<dbReference type="InterPro" id="IPR055522">
    <property type="entry name" value="DUF7096"/>
</dbReference>
<accession>A0A346PLS1</accession>
<proteinExistence type="predicted"/>
<feature type="domain" description="DUF7094" evidence="2">
    <location>
        <begin position="219"/>
        <end position="324"/>
    </location>
</feature>
<dbReference type="KEGG" id="nan:AArc1_0452"/>
<dbReference type="Proteomes" id="UP000258707">
    <property type="component" value="Chromosome"/>
</dbReference>